<evidence type="ECO:0000256" key="6">
    <source>
        <dbReference type="ARBA" id="ARBA00022490"/>
    </source>
</evidence>
<evidence type="ECO:0000256" key="9">
    <source>
        <dbReference type="ARBA" id="ARBA00022777"/>
    </source>
</evidence>
<dbReference type="PROSITE" id="PS50052">
    <property type="entry name" value="GUANYLATE_KINASE_2"/>
    <property type="match status" value="1"/>
</dbReference>
<dbReference type="InterPro" id="IPR008145">
    <property type="entry name" value="GK/Ca_channel_bsu"/>
</dbReference>
<dbReference type="EMBL" id="JAFIDN010000001">
    <property type="protein sequence ID" value="MBP3191044.1"/>
    <property type="molecule type" value="Genomic_DNA"/>
</dbReference>
<dbReference type="InterPro" id="IPR008144">
    <property type="entry name" value="Guanylate_kin-like_dom"/>
</dbReference>
<dbReference type="SUPFAM" id="SSF52540">
    <property type="entry name" value="P-loop containing nucleoside triphosphate hydrolases"/>
    <property type="match status" value="1"/>
</dbReference>
<dbReference type="PROSITE" id="PS00856">
    <property type="entry name" value="GUANYLATE_KINASE_1"/>
    <property type="match status" value="1"/>
</dbReference>
<keyword evidence="7 13" id="KW-0808">Transferase</keyword>
<evidence type="ECO:0000256" key="3">
    <source>
        <dbReference type="ARBA" id="ARBA00005790"/>
    </source>
</evidence>
<evidence type="ECO:0000256" key="10">
    <source>
        <dbReference type="ARBA" id="ARBA00022840"/>
    </source>
</evidence>
<evidence type="ECO:0000313" key="17">
    <source>
        <dbReference type="Proteomes" id="UP000673975"/>
    </source>
</evidence>
<feature type="domain" description="Guanylate kinase-like" evidence="15">
    <location>
        <begin position="24"/>
        <end position="204"/>
    </location>
</feature>
<evidence type="ECO:0000256" key="5">
    <source>
        <dbReference type="ARBA" id="ARBA00016296"/>
    </source>
</evidence>
<comment type="function">
    <text evidence="1 13">Essential for recycling GMP and indirectly, cGMP.</text>
</comment>
<feature type="region of interest" description="Disordered" evidence="14">
    <location>
        <begin position="1"/>
        <end position="20"/>
    </location>
</feature>
<dbReference type="RefSeq" id="WP_210509283.1">
    <property type="nucleotide sequence ID" value="NZ_JAFIDN010000001.1"/>
</dbReference>
<protein>
    <recommendedName>
        <fullName evidence="5 13">Guanylate kinase</fullName>
        <ecNumber evidence="4 13">2.7.4.8</ecNumber>
    </recommendedName>
    <alternativeName>
        <fullName evidence="11 13">GMP kinase</fullName>
    </alternativeName>
</protein>
<evidence type="ECO:0000313" key="16">
    <source>
        <dbReference type="EMBL" id="MBP3191044.1"/>
    </source>
</evidence>
<dbReference type="SMART" id="SM00072">
    <property type="entry name" value="GuKc"/>
    <property type="match status" value="1"/>
</dbReference>
<gene>
    <name evidence="13 16" type="primary">gmk</name>
    <name evidence="16" type="ORF">NATSA_00060</name>
</gene>
<proteinExistence type="inferred from homology"/>
<evidence type="ECO:0000259" key="15">
    <source>
        <dbReference type="PROSITE" id="PS50052"/>
    </source>
</evidence>
<dbReference type="FunFam" id="3.30.63.10:FF:000005">
    <property type="entry name" value="Guanylate kinase"/>
    <property type="match status" value="1"/>
</dbReference>
<dbReference type="PANTHER" id="PTHR23117:SF13">
    <property type="entry name" value="GUANYLATE KINASE"/>
    <property type="match status" value="1"/>
</dbReference>
<dbReference type="GO" id="GO:0005524">
    <property type="term" value="F:ATP binding"/>
    <property type="evidence" value="ECO:0007669"/>
    <property type="project" value="UniProtKB-UniRule"/>
</dbReference>
<dbReference type="Gene3D" id="3.40.50.300">
    <property type="entry name" value="P-loop containing nucleotide triphosphate hydrolases"/>
    <property type="match status" value="1"/>
</dbReference>
<keyword evidence="10 13" id="KW-0067">ATP-binding</keyword>
<comment type="caution">
    <text evidence="16">The sequence shown here is derived from an EMBL/GenBank/DDBJ whole genome shotgun (WGS) entry which is preliminary data.</text>
</comment>
<comment type="subcellular location">
    <subcellularLocation>
        <location evidence="2 13">Cytoplasm</location>
    </subcellularLocation>
</comment>
<keyword evidence="8 13" id="KW-0547">Nucleotide-binding</keyword>
<dbReference type="Proteomes" id="UP000673975">
    <property type="component" value="Unassembled WGS sequence"/>
</dbReference>
<dbReference type="PANTHER" id="PTHR23117">
    <property type="entry name" value="GUANYLATE KINASE-RELATED"/>
    <property type="match status" value="1"/>
</dbReference>
<evidence type="ECO:0000256" key="2">
    <source>
        <dbReference type="ARBA" id="ARBA00004496"/>
    </source>
</evidence>
<feature type="compositionally biased region" description="Polar residues" evidence="14">
    <location>
        <begin position="1"/>
        <end position="15"/>
    </location>
</feature>
<reference evidence="16" key="1">
    <citation type="submission" date="2021-02" db="EMBL/GenBank/DDBJ databases">
        <title>Natronogracilivirga saccharolytica gen. nov. sp. nov. a new anaerobic, haloalkiliphilic carbohydrate-fermenting bacterium from soda lake and proposing of Cyclonatronumiaceae fam. nov. in the phylum Balneolaeota.</title>
        <authorList>
            <person name="Zhilina T.N."/>
            <person name="Sorokin D.Y."/>
            <person name="Zavarzina D.G."/>
            <person name="Toshchakov S.V."/>
            <person name="Kublanov I.V."/>
        </authorList>
    </citation>
    <scope>NUCLEOTIDE SEQUENCE</scope>
    <source>
        <strain evidence="16">Z-1702</strain>
    </source>
</reference>
<comment type="catalytic activity">
    <reaction evidence="12 13">
        <text>GMP + ATP = GDP + ADP</text>
        <dbReference type="Rhea" id="RHEA:20780"/>
        <dbReference type="ChEBI" id="CHEBI:30616"/>
        <dbReference type="ChEBI" id="CHEBI:58115"/>
        <dbReference type="ChEBI" id="CHEBI:58189"/>
        <dbReference type="ChEBI" id="CHEBI:456216"/>
        <dbReference type="EC" id="2.7.4.8"/>
    </reaction>
</comment>
<dbReference type="CDD" id="cd00071">
    <property type="entry name" value="GMPK"/>
    <property type="match status" value="1"/>
</dbReference>
<dbReference type="Pfam" id="PF00625">
    <property type="entry name" value="Guanylate_kin"/>
    <property type="match status" value="1"/>
</dbReference>
<dbReference type="InterPro" id="IPR017665">
    <property type="entry name" value="Guanylate_kinase"/>
</dbReference>
<name>A0A8J7RJZ1_9BACT</name>
<keyword evidence="6 13" id="KW-0963">Cytoplasm</keyword>
<dbReference type="AlphaFoldDB" id="A0A8J7RJZ1"/>
<evidence type="ECO:0000256" key="8">
    <source>
        <dbReference type="ARBA" id="ARBA00022741"/>
    </source>
</evidence>
<dbReference type="GO" id="GO:0004385">
    <property type="term" value="F:GMP kinase activity"/>
    <property type="evidence" value="ECO:0007669"/>
    <property type="project" value="UniProtKB-UniRule"/>
</dbReference>
<evidence type="ECO:0000256" key="4">
    <source>
        <dbReference type="ARBA" id="ARBA00012961"/>
    </source>
</evidence>
<sequence length="213" mass="24469">MTENKTSSGSKNPEPSETDQVKRGKIIILVAPSGAGKTTLARRLLNDFPDMKFSVSATTRPPRSHEVHGKDYFFISPEEFDAAVKRNEFLEWEEFYGGRRYGSLISKVEKELKKGYFILFDIEVKGAMNIKSQYGDEALAVFIKPPSDEVLIERLKNRGTESDETLQLRLDRARMELTYADKFDHVIVNDDLERCYKELHSLVHSFMNQSKTH</sequence>
<accession>A0A8J7RJZ1</accession>
<keyword evidence="17" id="KW-1185">Reference proteome</keyword>
<organism evidence="16 17">
    <name type="scientific">Natronogracilivirga saccharolytica</name>
    <dbReference type="NCBI Taxonomy" id="2812953"/>
    <lineage>
        <taxon>Bacteria</taxon>
        <taxon>Pseudomonadati</taxon>
        <taxon>Balneolota</taxon>
        <taxon>Balneolia</taxon>
        <taxon>Balneolales</taxon>
        <taxon>Cyclonatronaceae</taxon>
        <taxon>Natronogracilivirga</taxon>
    </lineage>
</organism>
<evidence type="ECO:0000256" key="11">
    <source>
        <dbReference type="ARBA" id="ARBA00030128"/>
    </source>
</evidence>
<evidence type="ECO:0000256" key="12">
    <source>
        <dbReference type="ARBA" id="ARBA00048594"/>
    </source>
</evidence>
<keyword evidence="9 13" id="KW-0418">Kinase</keyword>
<dbReference type="GO" id="GO:0005829">
    <property type="term" value="C:cytosol"/>
    <property type="evidence" value="ECO:0007669"/>
    <property type="project" value="TreeGrafter"/>
</dbReference>
<feature type="binding site" evidence="13">
    <location>
        <begin position="31"/>
        <end position="38"/>
    </location>
    <ligand>
        <name>ATP</name>
        <dbReference type="ChEBI" id="CHEBI:30616"/>
    </ligand>
</feature>
<evidence type="ECO:0000256" key="1">
    <source>
        <dbReference type="ARBA" id="ARBA00003531"/>
    </source>
</evidence>
<comment type="similarity">
    <text evidence="3 13">Belongs to the guanylate kinase family.</text>
</comment>
<dbReference type="NCBIfam" id="TIGR03263">
    <property type="entry name" value="guanyl_kin"/>
    <property type="match status" value="1"/>
</dbReference>
<dbReference type="HAMAP" id="MF_00328">
    <property type="entry name" value="Guanylate_kinase"/>
    <property type="match status" value="1"/>
</dbReference>
<dbReference type="EC" id="2.7.4.8" evidence="4 13"/>
<evidence type="ECO:0000256" key="13">
    <source>
        <dbReference type="HAMAP-Rule" id="MF_00328"/>
    </source>
</evidence>
<evidence type="ECO:0000256" key="14">
    <source>
        <dbReference type="SAM" id="MobiDB-lite"/>
    </source>
</evidence>
<dbReference type="InterPro" id="IPR027417">
    <property type="entry name" value="P-loop_NTPase"/>
</dbReference>
<dbReference type="InterPro" id="IPR020590">
    <property type="entry name" value="Guanylate_kinase_CS"/>
</dbReference>
<evidence type="ECO:0000256" key="7">
    <source>
        <dbReference type="ARBA" id="ARBA00022679"/>
    </source>
</evidence>
<dbReference type="Gene3D" id="3.30.63.10">
    <property type="entry name" value="Guanylate Kinase phosphate binding domain"/>
    <property type="match status" value="1"/>
</dbReference>